<comment type="catalytic activity">
    <reaction evidence="19">
        <text>cholesterol + NADH + O2 + H(+) = 7-dehydrocholesterol + NAD(+) + 2 H2O</text>
        <dbReference type="Rhea" id="RHEA:51644"/>
        <dbReference type="ChEBI" id="CHEBI:15377"/>
        <dbReference type="ChEBI" id="CHEBI:15378"/>
        <dbReference type="ChEBI" id="CHEBI:15379"/>
        <dbReference type="ChEBI" id="CHEBI:16113"/>
        <dbReference type="ChEBI" id="CHEBI:17759"/>
        <dbReference type="ChEBI" id="CHEBI:57540"/>
        <dbReference type="ChEBI" id="CHEBI:57945"/>
        <dbReference type="EC" id="1.14.19.21"/>
    </reaction>
    <physiologicalReaction direction="left-to-right" evidence="19">
        <dbReference type="Rhea" id="RHEA:51645"/>
    </physiologicalReaction>
</comment>
<evidence type="ECO:0000256" key="12">
    <source>
        <dbReference type="ARBA" id="ARBA00023136"/>
    </source>
</evidence>
<evidence type="ECO:0000256" key="7">
    <source>
        <dbReference type="ARBA" id="ARBA00022963"/>
    </source>
</evidence>
<dbReference type="GO" id="GO:0170056">
    <property type="term" value="F:cholesterol 7-desaturase [NAD(P)H] activity"/>
    <property type="evidence" value="ECO:0007669"/>
    <property type="project" value="UniProtKB-EC"/>
</dbReference>
<dbReference type="PANTHER" id="PTHR21266">
    <property type="entry name" value="IRON-SULFUR DOMAIN CONTAINING PROTEIN"/>
    <property type="match status" value="1"/>
</dbReference>
<feature type="domain" description="Rieske" evidence="22">
    <location>
        <begin position="34"/>
        <end position="135"/>
    </location>
</feature>
<keyword evidence="24" id="KW-1185">Reference proteome</keyword>
<evidence type="ECO:0000256" key="15">
    <source>
        <dbReference type="ARBA" id="ARBA00025729"/>
    </source>
</evidence>
<dbReference type="AlphaFoldDB" id="A0A7H8N7V0"/>
<dbReference type="InterPro" id="IPR050584">
    <property type="entry name" value="Cholesterol_7-desaturase"/>
</dbReference>
<evidence type="ECO:0000256" key="16">
    <source>
        <dbReference type="ARBA" id="ARBA00026095"/>
    </source>
</evidence>
<keyword evidence="5" id="KW-0001">2Fe-2S</keyword>
<dbReference type="PROSITE" id="PS51296">
    <property type="entry name" value="RIESKE"/>
    <property type="match status" value="1"/>
</dbReference>
<name>A0A7H8N7V0_9ACTN</name>
<gene>
    <name evidence="23" type="ORF">HUT08_14145</name>
</gene>
<protein>
    <recommendedName>
        <fullName evidence="16">cholesterol 7-desaturase</fullName>
        <ecNumber evidence="16">1.14.19.21</ecNumber>
    </recommendedName>
    <alternativeName>
        <fullName evidence="17">Rieske-type oxygenase</fullName>
    </alternativeName>
</protein>
<evidence type="ECO:0000256" key="19">
    <source>
        <dbReference type="ARBA" id="ARBA00047853"/>
    </source>
</evidence>
<evidence type="ECO:0000256" key="8">
    <source>
        <dbReference type="ARBA" id="ARBA00022989"/>
    </source>
</evidence>
<evidence type="ECO:0000256" key="13">
    <source>
        <dbReference type="ARBA" id="ARBA00023221"/>
    </source>
</evidence>
<evidence type="ECO:0000256" key="3">
    <source>
        <dbReference type="ARBA" id="ARBA00004972"/>
    </source>
</evidence>
<dbReference type="GO" id="GO:0005737">
    <property type="term" value="C:cytoplasm"/>
    <property type="evidence" value="ECO:0007669"/>
    <property type="project" value="TreeGrafter"/>
</dbReference>
<dbReference type="CDD" id="cd03469">
    <property type="entry name" value="Rieske_RO_Alpha_N"/>
    <property type="match status" value="1"/>
</dbReference>
<dbReference type="Pfam" id="PF19298">
    <property type="entry name" value="KshA_C"/>
    <property type="match status" value="1"/>
</dbReference>
<evidence type="ECO:0000256" key="6">
    <source>
        <dbReference type="ARBA" id="ARBA00022723"/>
    </source>
</evidence>
<keyword evidence="7" id="KW-0442">Lipid degradation</keyword>
<evidence type="ECO:0000256" key="17">
    <source>
        <dbReference type="ARBA" id="ARBA00030944"/>
    </source>
</evidence>
<evidence type="ECO:0000256" key="10">
    <source>
        <dbReference type="ARBA" id="ARBA00023004"/>
    </source>
</evidence>
<comment type="catalytic activity">
    <reaction evidence="20">
        <text>cholesterol + NADPH + O2 + H(+) = 7-dehydrocholesterol + NADP(+) + 2 H2O</text>
        <dbReference type="Rhea" id="RHEA:45024"/>
        <dbReference type="ChEBI" id="CHEBI:15377"/>
        <dbReference type="ChEBI" id="CHEBI:15378"/>
        <dbReference type="ChEBI" id="CHEBI:15379"/>
        <dbReference type="ChEBI" id="CHEBI:16113"/>
        <dbReference type="ChEBI" id="CHEBI:17759"/>
        <dbReference type="ChEBI" id="CHEBI:57783"/>
        <dbReference type="ChEBI" id="CHEBI:58349"/>
        <dbReference type="EC" id="1.14.19.21"/>
    </reaction>
    <physiologicalReaction direction="left-to-right" evidence="20">
        <dbReference type="Rhea" id="RHEA:45025"/>
    </physiologicalReaction>
</comment>
<dbReference type="Pfam" id="PF00355">
    <property type="entry name" value="Rieske"/>
    <property type="match status" value="1"/>
</dbReference>
<reference evidence="23 24" key="1">
    <citation type="submission" date="2020-06" db="EMBL/GenBank/DDBJ databases">
        <title>Genome mining for natural products.</title>
        <authorList>
            <person name="Zhang B."/>
            <person name="Shi J."/>
            <person name="Ge H."/>
        </authorList>
    </citation>
    <scope>NUCLEOTIDE SEQUENCE [LARGE SCALE GENOMIC DNA]</scope>
    <source>
        <strain evidence="23 24">NA00687</strain>
    </source>
</reference>
<keyword evidence="6" id="KW-0479">Metal-binding</keyword>
<keyword evidence="13" id="KW-0753">Steroid metabolism</keyword>
<feature type="region of interest" description="Disordered" evidence="21">
    <location>
        <begin position="338"/>
        <end position="363"/>
    </location>
</feature>
<keyword evidence="9" id="KW-0560">Oxidoreductase</keyword>
<comment type="subcellular location">
    <subcellularLocation>
        <location evidence="2">Membrane</location>
    </subcellularLocation>
</comment>
<evidence type="ECO:0000256" key="5">
    <source>
        <dbReference type="ARBA" id="ARBA00022714"/>
    </source>
</evidence>
<dbReference type="EMBL" id="CP054929">
    <property type="protein sequence ID" value="QKW50482.1"/>
    <property type="molecule type" value="Genomic_DNA"/>
</dbReference>
<keyword evidence="12" id="KW-0472">Membrane</keyword>
<keyword evidence="4" id="KW-0812">Transmembrane</keyword>
<dbReference type="GO" id="GO:0046872">
    <property type="term" value="F:metal ion binding"/>
    <property type="evidence" value="ECO:0007669"/>
    <property type="project" value="UniProtKB-KW"/>
</dbReference>
<evidence type="ECO:0000313" key="24">
    <source>
        <dbReference type="Proteomes" id="UP000509303"/>
    </source>
</evidence>
<evidence type="ECO:0000313" key="23">
    <source>
        <dbReference type="EMBL" id="QKW50482.1"/>
    </source>
</evidence>
<evidence type="ECO:0000256" key="9">
    <source>
        <dbReference type="ARBA" id="ARBA00023002"/>
    </source>
</evidence>
<dbReference type="GO" id="GO:0051537">
    <property type="term" value="F:2 iron, 2 sulfur cluster binding"/>
    <property type="evidence" value="ECO:0007669"/>
    <property type="project" value="UniProtKB-KW"/>
</dbReference>
<keyword evidence="8" id="KW-1133">Transmembrane helix</keyword>
<evidence type="ECO:0000256" key="21">
    <source>
        <dbReference type="SAM" id="MobiDB-lite"/>
    </source>
</evidence>
<comment type="similarity">
    <text evidence="15">Belongs to the cholesterol 7-desaturase family.</text>
</comment>
<dbReference type="RefSeq" id="WP_176162218.1">
    <property type="nucleotide sequence ID" value="NZ_CP054929.1"/>
</dbReference>
<keyword evidence="10" id="KW-0408">Iron</keyword>
<dbReference type="GO" id="GO:0004497">
    <property type="term" value="F:monooxygenase activity"/>
    <property type="evidence" value="ECO:0007669"/>
    <property type="project" value="UniProtKB-ARBA"/>
</dbReference>
<dbReference type="InterPro" id="IPR036922">
    <property type="entry name" value="Rieske_2Fe-2S_sf"/>
</dbReference>
<dbReference type="Proteomes" id="UP000509303">
    <property type="component" value="Chromosome"/>
</dbReference>
<keyword evidence="11" id="KW-0411">Iron-sulfur</keyword>
<evidence type="ECO:0000256" key="11">
    <source>
        <dbReference type="ARBA" id="ARBA00023014"/>
    </source>
</evidence>
<evidence type="ECO:0000256" key="1">
    <source>
        <dbReference type="ARBA" id="ARBA00001962"/>
    </source>
</evidence>
<dbReference type="GO" id="GO:0016020">
    <property type="term" value="C:membrane"/>
    <property type="evidence" value="ECO:0007669"/>
    <property type="project" value="UniProtKB-SubCell"/>
</dbReference>
<evidence type="ECO:0000256" key="2">
    <source>
        <dbReference type="ARBA" id="ARBA00004370"/>
    </source>
</evidence>
<evidence type="ECO:0000256" key="4">
    <source>
        <dbReference type="ARBA" id="ARBA00022692"/>
    </source>
</evidence>
<proteinExistence type="inferred from homology"/>
<evidence type="ECO:0000259" key="22">
    <source>
        <dbReference type="PROSITE" id="PS51296"/>
    </source>
</evidence>
<dbReference type="InterPro" id="IPR017941">
    <property type="entry name" value="Rieske_2Fe-2S"/>
</dbReference>
<accession>A0A7H8N7V0</accession>
<dbReference type="SUPFAM" id="SSF50022">
    <property type="entry name" value="ISP domain"/>
    <property type="match status" value="1"/>
</dbReference>
<dbReference type="EC" id="1.14.19.21" evidence="16"/>
<sequence length="363" mass="40474">MALLGWGALRRSEANVVVPDAQLTPRLPYPDGWFALATSGEVPPGGVVTRRLAGADVVLYRTRSGRLRAIEPYCPHLGAHLGHGGAVEGEEIVCPFHRFRFGADGGCVATGYGTPPPKARLSGLECRELDGMIFVWRHSLGEPPSWEIETLPPAGFAKPYCGRHVRLDHPQEVMENIVDYGHFYPVHGYHHEVIEAPTFEGERLQTISRLRTERSWLKVASTTPASKVVIQGLGVVRVQVESEQFGGFRARVWFCVTPVDPLHVEIRSSVALRCDNPVVHRLAPLIARAYVWAAWRDTSEDVPIWQNKIYLERPRLAKGDGPIMPFRRWARQFYTQPHPAIPTRCPRPRPARDSGSAAVGDSR</sequence>
<evidence type="ECO:0000256" key="20">
    <source>
        <dbReference type="ARBA" id="ARBA00049548"/>
    </source>
</evidence>
<dbReference type="Gene3D" id="2.102.10.10">
    <property type="entry name" value="Rieske [2Fe-2S] iron-sulphur domain"/>
    <property type="match status" value="1"/>
</dbReference>
<dbReference type="SUPFAM" id="SSF55961">
    <property type="entry name" value="Bet v1-like"/>
    <property type="match status" value="1"/>
</dbReference>
<comment type="cofactor">
    <cofactor evidence="1">
        <name>Fe cation</name>
        <dbReference type="ChEBI" id="CHEBI:24875"/>
    </cofactor>
</comment>
<comment type="subunit">
    <text evidence="18">Homotrimer. The two-component system 3-ketosteroid-9-alpha-monooxygenase is composed of an oxygenase component KshA and a reductase component KshB.</text>
</comment>
<evidence type="ECO:0000256" key="14">
    <source>
        <dbReference type="ARBA" id="ARBA00025712"/>
    </source>
</evidence>
<comment type="pathway">
    <text evidence="3">Hormone biosynthesis.</text>
</comment>
<evidence type="ECO:0000256" key="18">
    <source>
        <dbReference type="ARBA" id="ARBA00046982"/>
    </source>
</evidence>
<organism evidence="23 24">
    <name type="scientific">Streptomyces buecherae</name>
    <dbReference type="NCBI Taxonomy" id="2763006"/>
    <lineage>
        <taxon>Bacteria</taxon>
        <taxon>Bacillati</taxon>
        <taxon>Actinomycetota</taxon>
        <taxon>Actinomycetes</taxon>
        <taxon>Kitasatosporales</taxon>
        <taxon>Streptomycetaceae</taxon>
        <taxon>Streptomyces</taxon>
    </lineage>
</organism>
<dbReference type="Gene3D" id="3.90.380.10">
    <property type="entry name" value="Naphthalene 1,2-dioxygenase Alpha Subunit, Chain A, domain 1"/>
    <property type="match status" value="1"/>
</dbReference>
<keyword evidence="13" id="KW-0443">Lipid metabolism</keyword>
<comment type="pathway">
    <text evidence="14">Steroid hormone biosynthesis; dafachronic acid biosynthesis.</text>
</comment>
<dbReference type="InterPro" id="IPR045605">
    <property type="entry name" value="KshA-like_C"/>
</dbReference>
<dbReference type="GO" id="GO:0016042">
    <property type="term" value="P:lipid catabolic process"/>
    <property type="evidence" value="ECO:0007669"/>
    <property type="project" value="UniProtKB-KW"/>
</dbReference>
<dbReference type="PANTHER" id="PTHR21266:SF32">
    <property type="entry name" value="CHOLESTEROL 7-DESATURASE NVD"/>
    <property type="match status" value="1"/>
</dbReference>
<dbReference type="GO" id="GO:0008203">
    <property type="term" value="P:cholesterol metabolic process"/>
    <property type="evidence" value="ECO:0007669"/>
    <property type="project" value="InterPro"/>
</dbReference>